<evidence type="ECO:0000313" key="1">
    <source>
        <dbReference type="EMBL" id="PTQ30260.1"/>
    </source>
</evidence>
<protein>
    <submittedName>
        <fullName evidence="1">Uncharacterized protein</fullName>
    </submittedName>
</protein>
<dbReference type="Proteomes" id="UP000244005">
    <property type="component" value="Unassembled WGS sequence"/>
</dbReference>
<name>A0A2R6W8T3_MARPO</name>
<dbReference type="AlphaFoldDB" id="A0A2R6W8T3"/>
<accession>A0A2R6W8T3</accession>
<keyword evidence="2" id="KW-1185">Reference proteome</keyword>
<gene>
    <name evidence="1" type="ORF">MARPO_0127s0042</name>
</gene>
<reference evidence="2" key="1">
    <citation type="journal article" date="2017" name="Cell">
        <title>Insights into land plant evolution garnered from the Marchantia polymorpha genome.</title>
        <authorList>
            <person name="Bowman J.L."/>
            <person name="Kohchi T."/>
            <person name="Yamato K.T."/>
            <person name="Jenkins J."/>
            <person name="Shu S."/>
            <person name="Ishizaki K."/>
            <person name="Yamaoka S."/>
            <person name="Nishihama R."/>
            <person name="Nakamura Y."/>
            <person name="Berger F."/>
            <person name="Adam C."/>
            <person name="Aki S.S."/>
            <person name="Althoff F."/>
            <person name="Araki T."/>
            <person name="Arteaga-Vazquez M.A."/>
            <person name="Balasubrmanian S."/>
            <person name="Barry K."/>
            <person name="Bauer D."/>
            <person name="Boehm C.R."/>
            <person name="Briginshaw L."/>
            <person name="Caballero-Perez J."/>
            <person name="Catarino B."/>
            <person name="Chen F."/>
            <person name="Chiyoda S."/>
            <person name="Chovatia M."/>
            <person name="Davies K.M."/>
            <person name="Delmans M."/>
            <person name="Demura T."/>
            <person name="Dierschke T."/>
            <person name="Dolan L."/>
            <person name="Dorantes-Acosta A.E."/>
            <person name="Eklund D.M."/>
            <person name="Florent S.N."/>
            <person name="Flores-Sandoval E."/>
            <person name="Fujiyama A."/>
            <person name="Fukuzawa H."/>
            <person name="Galik B."/>
            <person name="Grimanelli D."/>
            <person name="Grimwood J."/>
            <person name="Grossniklaus U."/>
            <person name="Hamada T."/>
            <person name="Haseloff J."/>
            <person name="Hetherington A.J."/>
            <person name="Higo A."/>
            <person name="Hirakawa Y."/>
            <person name="Hundley H.N."/>
            <person name="Ikeda Y."/>
            <person name="Inoue K."/>
            <person name="Inoue S.I."/>
            <person name="Ishida S."/>
            <person name="Jia Q."/>
            <person name="Kakita M."/>
            <person name="Kanazawa T."/>
            <person name="Kawai Y."/>
            <person name="Kawashima T."/>
            <person name="Kennedy M."/>
            <person name="Kinose K."/>
            <person name="Kinoshita T."/>
            <person name="Kohara Y."/>
            <person name="Koide E."/>
            <person name="Komatsu K."/>
            <person name="Kopischke S."/>
            <person name="Kubo M."/>
            <person name="Kyozuka J."/>
            <person name="Lagercrantz U."/>
            <person name="Lin S.S."/>
            <person name="Lindquist E."/>
            <person name="Lipzen A.M."/>
            <person name="Lu C.W."/>
            <person name="De Luna E."/>
            <person name="Martienssen R.A."/>
            <person name="Minamino N."/>
            <person name="Mizutani M."/>
            <person name="Mizutani M."/>
            <person name="Mochizuki N."/>
            <person name="Monte I."/>
            <person name="Mosher R."/>
            <person name="Nagasaki H."/>
            <person name="Nakagami H."/>
            <person name="Naramoto S."/>
            <person name="Nishitani K."/>
            <person name="Ohtani M."/>
            <person name="Okamoto T."/>
            <person name="Okumura M."/>
            <person name="Phillips J."/>
            <person name="Pollak B."/>
            <person name="Reinders A."/>
            <person name="Rovekamp M."/>
            <person name="Sano R."/>
            <person name="Sawa S."/>
            <person name="Schmid M.W."/>
            <person name="Shirakawa M."/>
            <person name="Solano R."/>
            <person name="Spunde A."/>
            <person name="Suetsugu N."/>
            <person name="Sugano S."/>
            <person name="Sugiyama A."/>
            <person name="Sun R."/>
            <person name="Suzuki Y."/>
            <person name="Takenaka M."/>
            <person name="Takezawa D."/>
            <person name="Tomogane H."/>
            <person name="Tsuzuki M."/>
            <person name="Ueda T."/>
            <person name="Umeda M."/>
            <person name="Ward J.M."/>
            <person name="Watanabe Y."/>
            <person name="Yazaki K."/>
            <person name="Yokoyama R."/>
            <person name="Yoshitake Y."/>
            <person name="Yotsui I."/>
            <person name="Zachgo S."/>
            <person name="Schmutz J."/>
        </authorList>
    </citation>
    <scope>NUCLEOTIDE SEQUENCE [LARGE SCALE GENOMIC DNA]</scope>
    <source>
        <strain evidence="2">Tak-1</strain>
    </source>
</reference>
<dbReference type="EMBL" id="KZ772799">
    <property type="protein sequence ID" value="PTQ30260.1"/>
    <property type="molecule type" value="Genomic_DNA"/>
</dbReference>
<evidence type="ECO:0000313" key="2">
    <source>
        <dbReference type="Proteomes" id="UP000244005"/>
    </source>
</evidence>
<organism evidence="1 2">
    <name type="scientific">Marchantia polymorpha</name>
    <name type="common">Common liverwort</name>
    <name type="synonym">Marchantia aquatica</name>
    <dbReference type="NCBI Taxonomy" id="3197"/>
    <lineage>
        <taxon>Eukaryota</taxon>
        <taxon>Viridiplantae</taxon>
        <taxon>Streptophyta</taxon>
        <taxon>Embryophyta</taxon>
        <taxon>Marchantiophyta</taxon>
        <taxon>Marchantiopsida</taxon>
        <taxon>Marchantiidae</taxon>
        <taxon>Marchantiales</taxon>
        <taxon>Marchantiaceae</taxon>
        <taxon>Marchantia</taxon>
    </lineage>
</organism>
<proteinExistence type="predicted"/>
<sequence length="173" mass="19222">MVRGVGHVRYRPRLSSFITVTVRRKSSLCSRFLAVLRPLDMVRGVGHVRYRPRLSSFITVTVRRKSSLCSRCFDVVDDECPRPPQRRVMIVLGTAAAAANGFFLHVRASSESLSCVMRRRLSLSAGTVKSMHAARSLAYHVSEEGVVVSIPWTSLSGSLLRPSNPLINQSINQ</sequence>